<reference evidence="2 3" key="1">
    <citation type="journal article" date="2022" name="Nat. Microbiol.">
        <title>The microbiome of a bacterivorous marine choanoflagellate contains a resource-demanding obligate bacterial associate.</title>
        <authorList>
            <person name="Needham D.M."/>
            <person name="Poirier C."/>
            <person name="Bachy C."/>
            <person name="George E.E."/>
            <person name="Wilken S."/>
            <person name="Yung C.C.M."/>
            <person name="Limardo A.J."/>
            <person name="Morando M."/>
            <person name="Sudek L."/>
            <person name="Malmstrom R.R."/>
            <person name="Keeling P.J."/>
            <person name="Santoro A.E."/>
            <person name="Worden A.Z."/>
        </authorList>
    </citation>
    <scope>NUCLEOTIDE SEQUENCE [LARGE SCALE GENOMIC DNA]</scope>
    <source>
        <strain evidence="2 3">Comchoano-2</strain>
    </source>
</reference>
<keyword evidence="3" id="KW-1185">Reference proteome</keyword>
<feature type="domain" description="DNA binding HTH" evidence="1">
    <location>
        <begin position="35"/>
        <end position="71"/>
    </location>
</feature>
<dbReference type="Pfam" id="PF02954">
    <property type="entry name" value="HTH_8"/>
    <property type="match status" value="1"/>
</dbReference>
<dbReference type="RefSeq" id="WP_258569429.1">
    <property type="nucleotide sequence ID" value="NZ_JAKUDN010000002.1"/>
</dbReference>
<organism evidence="2 3">
    <name type="scientific">Candidatus Synchoanobacter obligatus</name>
    <dbReference type="NCBI Taxonomy" id="2919597"/>
    <lineage>
        <taxon>Bacteria</taxon>
        <taxon>Pseudomonadati</taxon>
        <taxon>Pseudomonadota</taxon>
        <taxon>Gammaproteobacteria</taxon>
        <taxon>Candidatus Comchoanobacterales</taxon>
        <taxon>Candidatus Comchoanobacteraceae</taxon>
        <taxon>Candidatus Synchoanobacter</taxon>
    </lineage>
</organism>
<name>A0ABT1L629_9GAMM</name>
<comment type="caution">
    <text evidence="2">The sequence shown here is derived from an EMBL/GenBank/DDBJ whole genome shotgun (WGS) entry which is preliminary data.</text>
</comment>
<proteinExistence type="predicted"/>
<protein>
    <recommendedName>
        <fullName evidence="1">DNA binding HTH domain-containing protein</fullName>
    </recommendedName>
</protein>
<dbReference type="InterPro" id="IPR009057">
    <property type="entry name" value="Homeodomain-like_sf"/>
</dbReference>
<sequence>MSSHQNLQQIITQSATQYLQQAGTSGRLLYDFNKAFEKIIIETTLNFYQNNISSAAKALGISRTSLYKKIKHHNLIES</sequence>
<dbReference type="SUPFAM" id="SSF46689">
    <property type="entry name" value="Homeodomain-like"/>
    <property type="match status" value="1"/>
</dbReference>
<dbReference type="Gene3D" id="1.10.10.60">
    <property type="entry name" value="Homeodomain-like"/>
    <property type="match status" value="1"/>
</dbReference>
<dbReference type="InterPro" id="IPR002197">
    <property type="entry name" value="HTH_Fis"/>
</dbReference>
<gene>
    <name evidence="2" type="ORF">MKS91_03350</name>
</gene>
<evidence type="ECO:0000313" key="3">
    <source>
        <dbReference type="Proteomes" id="UP001320768"/>
    </source>
</evidence>
<dbReference type="Proteomes" id="UP001320768">
    <property type="component" value="Unassembled WGS sequence"/>
</dbReference>
<evidence type="ECO:0000259" key="1">
    <source>
        <dbReference type="Pfam" id="PF02954"/>
    </source>
</evidence>
<dbReference type="PRINTS" id="PR01590">
    <property type="entry name" value="HTHFIS"/>
</dbReference>
<dbReference type="EMBL" id="JAKUDN010000002">
    <property type="protein sequence ID" value="MCP8352323.1"/>
    <property type="molecule type" value="Genomic_DNA"/>
</dbReference>
<evidence type="ECO:0000313" key="2">
    <source>
        <dbReference type="EMBL" id="MCP8352323.1"/>
    </source>
</evidence>
<accession>A0ABT1L629</accession>